<organism evidence="3 4">
    <name type="scientific">Trypanosoma cruzi</name>
    <dbReference type="NCBI Taxonomy" id="5693"/>
    <lineage>
        <taxon>Eukaryota</taxon>
        <taxon>Discoba</taxon>
        <taxon>Euglenozoa</taxon>
        <taxon>Kinetoplastea</taxon>
        <taxon>Metakinetoplastina</taxon>
        <taxon>Trypanosomatida</taxon>
        <taxon>Trypanosomatidae</taxon>
        <taxon>Trypanosoma</taxon>
        <taxon>Schizotrypanum</taxon>
    </lineage>
</organism>
<accession>A0A2V2WJI7</accession>
<dbReference type="VEuPathDB" id="TriTrypDB:TcBrA4_0037400"/>
<evidence type="ECO:0000313" key="4">
    <source>
        <dbReference type="Proteomes" id="UP000246078"/>
    </source>
</evidence>
<reference evidence="3 4" key="1">
    <citation type="journal article" date="2018" name="Microb. Genom.">
        <title>Expanding an expanded genome: long-read sequencing of Trypanosoma cruzi.</title>
        <authorList>
            <person name="Berna L."/>
            <person name="Rodriguez M."/>
            <person name="Chiribao M.L."/>
            <person name="Parodi-Talice A."/>
            <person name="Pita S."/>
            <person name="Rijo G."/>
            <person name="Alvarez-Valin F."/>
            <person name="Robello C."/>
        </authorList>
    </citation>
    <scope>NUCLEOTIDE SEQUENCE [LARGE SCALE GENOMIC DNA]</scope>
    <source>
        <strain evidence="3 4">TCC</strain>
    </source>
</reference>
<dbReference type="PANTHER" id="PTHR35614:SF5">
    <property type="entry name" value="SPRY DOMAIN-CONTAINING PROTEIN"/>
    <property type="match status" value="1"/>
</dbReference>
<dbReference type="VEuPathDB" id="TriTrypDB:TcCLB.507947.10"/>
<keyword evidence="2" id="KW-1133">Transmembrane helix</keyword>
<dbReference type="VEuPathDB" id="TriTrypDB:TcCLB.511425.49"/>
<dbReference type="VEuPathDB" id="TriTrypDB:BCY84_01663"/>
<dbReference type="VEuPathDB" id="TriTrypDB:TcG_11835"/>
<feature type="transmembrane region" description="Helical" evidence="2">
    <location>
        <begin position="6"/>
        <end position="24"/>
    </location>
</feature>
<evidence type="ECO:0000256" key="1">
    <source>
        <dbReference type="SAM" id="MobiDB-lite"/>
    </source>
</evidence>
<keyword evidence="2" id="KW-0472">Membrane</keyword>
<sequence length="852" mass="95812">MSASIYIYIYIYLSIYIYMHLPLLSLPYLSFIYLFIYLFICCCLFVCLFVLLFGECDDHFLWISFLFLSFFLFLFLFVCCCFCFFFSFLSRCMFTSVTLHVAFSSSQSFYACMIDAMVPLVVSRTLPLPPSLPLFLAFFCLFFFFLIFWQGQVKRRLFFFFFFLQSKGEKGRRDKKKKERCKDEEASTSVIISMGGVPSRDAYPTFFSLRYGSHEIALIPLLRRYFCNENKELRKQFVRMRNDPSVRYNFMRSPKYSMKELPPASYTEKDLDTFLDVIEETLYDSLKEMVEDEDAPLRPVPCAVCFVYVNGREGTDCFLFYGRRINVIGQFGCHRYEDKKDDEPCLYLQKAILKAAGDRTLERVVTLAAMALKEEFFRAVTTVNREANAKEMFLRRISRLPLVSSTFWNSYPVLKFLYDTAAWSWSVGNVQEHNDAPSFRFYEVPESGESGLVMEMPGSLLLRFIFWACSSINPSAVRGMWEQYGMDDTAMHKKEKMIANWLETSPDVNMFVGGVEFTSRVKKHLETLLSEVVRARETPTEDLSVWSAEQECSHDGKIYRIFDSPLCGPFLTTVKVKRDKKNGTTSGAEGNRSNQTLDPLLNIAEEHKKRDDIPPVSRVRVGGASQPHATRPPPEYEEAVNSMMPSPFLPSGPSTICPVSLPATVLPHGNVSITAPQNSSVMMLPQSLNPASSSFSLPASSASVGPTFIPLYSEPPKPAPLPMQSFGIPYVVLTPSGPAVPQQNIVPLNSGASTTTTTTSPNLTTMESSKNDGVSGNAGNITTENGATSTLFPSIPSTPFVPTGATFTGVLNGPMGLQSRSVQPIGNYVLLPDGNIGVLNSVPVTPINYWNT</sequence>
<dbReference type="AlphaFoldDB" id="A0A2V2WJI7"/>
<dbReference type="Proteomes" id="UP000246078">
    <property type="component" value="Unassembled WGS sequence"/>
</dbReference>
<name>A0A2V2WJI7_TRYCR</name>
<protein>
    <submittedName>
        <fullName evidence="3">Uncharacterized protein</fullName>
    </submittedName>
</protein>
<dbReference type="VEuPathDB" id="TriTrypDB:C4B63_22g75"/>
<dbReference type="VEuPathDB" id="TriTrypDB:TCSYLVIO_007301"/>
<feature type="region of interest" description="Disordered" evidence="1">
    <location>
        <begin position="615"/>
        <end position="639"/>
    </location>
</feature>
<dbReference type="VEuPathDB" id="TriTrypDB:TcYC6_0016660"/>
<feature type="transmembrane region" description="Helical" evidence="2">
    <location>
        <begin position="128"/>
        <end position="149"/>
    </location>
</feature>
<feature type="compositionally biased region" description="Low complexity" evidence="1">
    <location>
        <begin position="754"/>
        <end position="765"/>
    </location>
</feature>
<dbReference type="PANTHER" id="PTHR35614">
    <property type="match status" value="1"/>
</dbReference>
<feature type="region of interest" description="Disordered" evidence="1">
    <location>
        <begin position="745"/>
        <end position="788"/>
    </location>
</feature>
<dbReference type="VEuPathDB" id="TriTrypDB:TCDM_00994"/>
<keyword evidence="2" id="KW-0812">Transmembrane</keyword>
<comment type="caution">
    <text evidence="3">The sequence shown here is derived from an EMBL/GenBank/DDBJ whole genome shotgun (WGS) entry which is preliminary data.</text>
</comment>
<evidence type="ECO:0000256" key="2">
    <source>
        <dbReference type="SAM" id="Phobius"/>
    </source>
</evidence>
<feature type="transmembrane region" description="Helical" evidence="2">
    <location>
        <begin position="60"/>
        <end position="89"/>
    </location>
</feature>
<dbReference type="VEuPathDB" id="TriTrypDB:ECC02_012731"/>
<feature type="transmembrane region" description="Helical" evidence="2">
    <location>
        <begin position="31"/>
        <end position="54"/>
    </location>
</feature>
<dbReference type="EMBL" id="PRFC01000087">
    <property type="protein sequence ID" value="PWV08721.1"/>
    <property type="molecule type" value="Genomic_DNA"/>
</dbReference>
<proteinExistence type="predicted"/>
<gene>
    <name evidence="3" type="ORF">C3747_87g77</name>
</gene>
<dbReference type="VEuPathDB" id="TriTrypDB:TcCLB.511427.10"/>
<dbReference type="VEuPathDB" id="TriTrypDB:C3747_87g77"/>
<feature type="compositionally biased region" description="Polar residues" evidence="1">
    <location>
        <begin position="766"/>
        <end position="788"/>
    </location>
</feature>
<dbReference type="VEuPathDB" id="TriTrypDB:Tc_MARK_6016"/>
<evidence type="ECO:0000313" key="3">
    <source>
        <dbReference type="EMBL" id="PWV08721.1"/>
    </source>
</evidence>
<dbReference type="VEuPathDB" id="TriTrypDB:TcCL_NonESM01556"/>